<name>A0A0N5A4W5_PARTI</name>
<organism evidence="6 7">
    <name type="scientific">Parastrongyloides trichosuri</name>
    <name type="common">Possum-specific nematode worm</name>
    <dbReference type="NCBI Taxonomy" id="131310"/>
    <lineage>
        <taxon>Eukaryota</taxon>
        <taxon>Metazoa</taxon>
        <taxon>Ecdysozoa</taxon>
        <taxon>Nematoda</taxon>
        <taxon>Chromadorea</taxon>
        <taxon>Rhabditida</taxon>
        <taxon>Tylenchina</taxon>
        <taxon>Panagrolaimomorpha</taxon>
        <taxon>Strongyloidoidea</taxon>
        <taxon>Strongyloididae</taxon>
        <taxon>Parastrongyloides</taxon>
    </lineage>
</organism>
<feature type="domain" description="Guanylate kinase-like" evidence="3">
    <location>
        <begin position="589"/>
        <end position="713"/>
    </location>
</feature>
<dbReference type="SMART" id="SM00218">
    <property type="entry name" value="ZU5"/>
    <property type="match status" value="1"/>
</dbReference>
<feature type="domain" description="PDZ" evidence="4">
    <location>
        <begin position="47"/>
        <end position="134"/>
    </location>
</feature>
<feature type="domain" description="PDZ" evidence="4">
    <location>
        <begin position="356"/>
        <end position="435"/>
    </location>
</feature>
<dbReference type="GO" id="GO:0150105">
    <property type="term" value="P:protein localization to cell-cell junction"/>
    <property type="evidence" value="ECO:0007669"/>
    <property type="project" value="TreeGrafter"/>
</dbReference>
<dbReference type="InterPro" id="IPR036034">
    <property type="entry name" value="PDZ_sf"/>
</dbReference>
<dbReference type="Gene3D" id="3.40.50.300">
    <property type="entry name" value="P-loop containing nucleotide triphosphate hydrolases"/>
    <property type="match status" value="1"/>
</dbReference>
<dbReference type="GO" id="GO:0005923">
    <property type="term" value="C:bicellular tight junction"/>
    <property type="evidence" value="ECO:0007669"/>
    <property type="project" value="TreeGrafter"/>
</dbReference>
<feature type="compositionally biased region" description="Polar residues" evidence="2">
    <location>
        <begin position="873"/>
        <end position="890"/>
    </location>
</feature>
<dbReference type="SUPFAM" id="SSF50156">
    <property type="entry name" value="PDZ domain-like"/>
    <property type="match status" value="3"/>
</dbReference>
<feature type="compositionally biased region" description="Polar residues" evidence="2">
    <location>
        <begin position="246"/>
        <end position="272"/>
    </location>
</feature>
<dbReference type="Gene3D" id="2.30.42.10">
    <property type="match status" value="3"/>
</dbReference>
<proteinExistence type="predicted"/>
<dbReference type="Pfam" id="PF00595">
    <property type="entry name" value="PDZ"/>
    <property type="match status" value="3"/>
</dbReference>
<evidence type="ECO:0000256" key="1">
    <source>
        <dbReference type="ARBA" id="ARBA00022443"/>
    </source>
</evidence>
<dbReference type="PROSITE" id="PS51145">
    <property type="entry name" value="ZU5"/>
    <property type="match status" value="1"/>
</dbReference>
<dbReference type="GO" id="GO:0005886">
    <property type="term" value="C:plasma membrane"/>
    <property type="evidence" value="ECO:0007669"/>
    <property type="project" value="TreeGrafter"/>
</dbReference>
<dbReference type="PANTHER" id="PTHR13865:SF28">
    <property type="entry name" value="POLYCHAETOID, ISOFORM O"/>
    <property type="match status" value="1"/>
</dbReference>
<dbReference type="InterPro" id="IPR036028">
    <property type="entry name" value="SH3-like_dom_sf"/>
</dbReference>
<feature type="region of interest" description="Disordered" evidence="2">
    <location>
        <begin position="243"/>
        <end position="305"/>
    </location>
</feature>
<dbReference type="InterPro" id="IPR027417">
    <property type="entry name" value="P-loop_NTPase"/>
</dbReference>
<dbReference type="Pfam" id="PF00791">
    <property type="entry name" value="ZU5"/>
    <property type="match status" value="1"/>
</dbReference>
<protein>
    <submittedName>
        <fullName evidence="7">Tight junction protein ZO-1</fullName>
    </submittedName>
</protein>
<dbReference type="STRING" id="131310.A0A0N5A4W5"/>
<keyword evidence="1" id="KW-0728">SH3 domain</keyword>
<evidence type="ECO:0000259" key="4">
    <source>
        <dbReference type="PROSITE" id="PS50106"/>
    </source>
</evidence>
<reference evidence="7" key="1">
    <citation type="submission" date="2017-02" db="UniProtKB">
        <authorList>
            <consortium name="WormBaseParasite"/>
        </authorList>
    </citation>
    <scope>IDENTIFICATION</scope>
</reference>
<dbReference type="PANTHER" id="PTHR13865">
    <property type="entry name" value="TIGHT JUNCTION PROTEIN"/>
    <property type="match status" value="1"/>
</dbReference>
<dbReference type="GO" id="GO:0045216">
    <property type="term" value="P:cell-cell junction organization"/>
    <property type="evidence" value="ECO:0007669"/>
    <property type="project" value="TreeGrafter"/>
</dbReference>
<dbReference type="WBParaSite" id="PTRK_0001674900.1">
    <property type="protein sequence ID" value="PTRK_0001674900.1"/>
    <property type="gene ID" value="PTRK_0001674900"/>
</dbReference>
<feature type="compositionally biased region" description="Low complexity" evidence="2">
    <location>
        <begin position="902"/>
        <end position="917"/>
    </location>
</feature>
<dbReference type="GO" id="GO:0050839">
    <property type="term" value="F:cell adhesion molecule binding"/>
    <property type="evidence" value="ECO:0007669"/>
    <property type="project" value="TreeGrafter"/>
</dbReference>
<dbReference type="PROSITE" id="PS50106">
    <property type="entry name" value="PDZ"/>
    <property type="match status" value="3"/>
</dbReference>
<feature type="domain" description="PDZ" evidence="4">
    <location>
        <begin position="146"/>
        <end position="224"/>
    </location>
</feature>
<dbReference type="InterPro" id="IPR000906">
    <property type="entry name" value="ZU5_dom"/>
</dbReference>
<evidence type="ECO:0000313" key="7">
    <source>
        <dbReference type="WBParaSite" id="PTRK_0001674900.1"/>
    </source>
</evidence>
<evidence type="ECO:0000256" key="2">
    <source>
        <dbReference type="SAM" id="MobiDB-lite"/>
    </source>
</evidence>
<dbReference type="Gene3D" id="2.30.30.40">
    <property type="entry name" value="SH3 Domains"/>
    <property type="match status" value="1"/>
</dbReference>
<dbReference type="GO" id="GO:0098609">
    <property type="term" value="P:cell-cell adhesion"/>
    <property type="evidence" value="ECO:0007669"/>
    <property type="project" value="TreeGrafter"/>
</dbReference>
<feature type="compositionally biased region" description="Basic and acidic residues" evidence="2">
    <location>
        <begin position="891"/>
        <end position="901"/>
    </location>
</feature>
<dbReference type="Proteomes" id="UP000038045">
    <property type="component" value="Unplaced"/>
</dbReference>
<dbReference type="CDD" id="cd06728">
    <property type="entry name" value="PDZ2_ZO1-like_ds"/>
    <property type="match status" value="1"/>
</dbReference>
<dbReference type="SMART" id="SM00228">
    <property type="entry name" value="PDZ"/>
    <property type="match status" value="3"/>
</dbReference>
<dbReference type="InterPro" id="IPR001452">
    <property type="entry name" value="SH3_domain"/>
</dbReference>
<keyword evidence="6" id="KW-1185">Reference proteome</keyword>
<accession>A0A0N5A4W5</accession>
<dbReference type="AlphaFoldDB" id="A0A0N5A4W5"/>
<dbReference type="InterPro" id="IPR008144">
    <property type="entry name" value="Guanylate_kin-like_dom"/>
</dbReference>
<feature type="region of interest" description="Disordered" evidence="2">
    <location>
        <begin position="855"/>
        <end position="917"/>
    </location>
</feature>
<dbReference type="CDD" id="cd06727">
    <property type="entry name" value="PDZ1_ZO1-like"/>
    <property type="match status" value="1"/>
</dbReference>
<dbReference type="SMART" id="SM00072">
    <property type="entry name" value="GuKc"/>
    <property type="match status" value="1"/>
</dbReference>
<sequence>MVYSNYSTEDSLTRSIHQPKMECYGPPVIEDDYHSSYYSSTNWQHFEITLLKHPSLGFGIAISGGCDNPHFASGDPSIVISDVVERGPACGLLQINDRIVSVNGVSFNNIEYIFAVNTIKNATQLRMIVKRRVPLPLIELEQRTLKFTLSKSRKKDDFGIVLGCKYYIKEITNPKLAEKDPGLKEGDFVLRINGQSLDDVSMEEATKWLQKSKEKLSLVVQRDVKRGSPGSRWPSQNTVYERLGSMNGTPRHSPSPMMNNFYMSSDGQQEINNGHVPRRPSSSNSVGQRKLINHDEGNNYNSESLYTPSQYSNNIKKDSVMTNSLAVGNSIRSNCSSPSVNVISQFSNGKESNRRIVTFKKAGNNLGIRVIGGNQAGIWVSAIQEGSPAAMHGIRVGDRIISVNNFPMGGLTREEAVNYLLNLNEEVHAQLEFLPQEYEHIRVNQLGDSFYIRTHFEHNKKNDKNELTFDVGDIFHVSDTLHCGTIGSWQVSRIYSANDDDKNKERVGIIPNASTAEILSKQHKMEVNTFAKSLFRKRLSMKKGTKISSKESNMMSQHTSDVLTLPAYERVSLRRPPFKRPIILFGPLADIARQLLLTNYSYCFAGIEDDKTIRLSNIDALINQSKHALLNVSPESVEKLSYAQYAPIVIMVDVESRSRIKELRHKAGGVQLSSKKLIEQSNKIKKTYGHLLSATLDATKEDGWFEALRQLIIHLQDRSVWMPEHKPSQGIEELVLHGLQEADTDDVDSIKGEYGNMGDYTTYGSLYGGSSSIMDREKSFKNNEYINRKDITPVSAYRTQTESYLAPMAVPRRIHNATSYHEKYSVNNKSNGTYDINQVLQDTFGEQAYRRNYNMNESREQYLRQPVPEPRNYTRSPKNNVSPNISNNIDITHHHTKDGSTDKSSSSSEVSAINSNNSNKKIEPTVIEHISGVIDSTGGKLLCPESGVELIIPPGAIQNDHHQEIYIKICKDTSNSIPINLEKEKLLSPLVMCGPLGLKFQKPVELRLPKVYDDSTKGEIEATKNNCFVLKSSCGDDWKNLEVSKENTNNDNKNQNYVAVSVFNF</sequence>
<dbReference type="Gene3D" id="2.60.220.30">
    <property type="match status" value="1"/>
</dbReference>
<dbReference type="PROSITE" id="PS50052">
    <property type="entry name" value="GUANYLATE_KINASE_2"/>
    <property type="match status" value="1"/>
</dbReference>
<dbReference type="InterPro" id="IPR008145">
    <property type="entry name" value="GK/Ca_channel_bsu"/>
</dbReference>
<feature type="domain" description="ZU5" evidence="5">
    <location>
        <begin position="928"/>
        <end position="1065"/>
    </location>
</feature>
<dbReference type="SUPFAM" id="SSF52540">
    <property type="entry name" value="P-loop containing nucleoside triphosphate hydrolases"/>
    <property type="match status" value="1"/>
</dbReference>
<evidence type="ECO:0000259" key="3">
    <source>
        <dbReference type="PROSITE" id="PS50052"/>
    </source>
</evidence>
<evidence type="ECO:0000259" key="5">
    <source>
        <dbReference type="PROSITE" id="PS51145"/>
    </source>
</evidence>
<dbReference type="InterPro" id="IPR001478">
    <property type="entry name" value="PDZ"/>
</dbReference>
<dbReference type="SUPFAM" id="SSF50044">
    <property type="entry name" value="SH3-domain"/>
    <property type="match status" value="1"/>
</dbReference>
<dbReference type="Pfam" id="PF07653">
    <property type="entry name" value="SH3_2"/>
    <property type="match status" value="1"/>
</dbReference>
<evidence type="ECO:0000313" key="6">
    <source>
        <dbReference type="Proteomes" id="UP000038045"/>
    </source>
</evidence>